<dbReference type="EMBL" id="JANUBF010000024">
    <property type="protein sequence ID" value="MCS4037717.1"/>
    <property type="molecule type" value="Genomic_DNA"/>
</dbReference>
<evidence type="ECO:0000256" key="4">
    <source>
        <dbReference type="SAM" id="MobiDB-lite"/>
    </source>
</evidence>
<comment type="caution">
    <text evidence="6">The sequence shown here is derived from an EMBL/GenBank/DDBJ whole genome shotgun (WGS) entry which is preliminary data.</text>
</comment>
<dbReference type="InterPro" id="IPR051561">
    <property type="entry name" value="FRAS1_ECM"/>
</dbReference>
<feature type="region of interest" description="Disordered" evidence="4">
    <location>
        <begin position="2440"/>
        <end position="2478"/>
    </location>
</feature>
<feature type="domain" description="Secretion system C-terminal sorting" evidence="5">
    <location>
        <begin position="2615"/>
        <end position="2681"/>
    </location>
</feature>
<dbReference type="CDD" id="cd08547">
    <property type="entry name" value="Type_II_cohesin"/>
    <property type="match status" value="1"/>
</dbReference>
<dbReference type="GO" id="GO:0009653">
    <property type="term" value="P:anatomical structure morphogenesis"/>
    <property type="evidence" value="ECO:0007669"/>
    <property type="project" value="TreeGrafter"/>
</dbReference>
<dbReference type="PANTHER" id="PTHR45739:SF1">
    <property type="entry name" value="EXTRACELLULAR MATRIX ORGANIZING PROTEIN FRAS1"/>
    <property type="match status" value="1"/>
</dbReference>
<dbReference type="InterPro" id="IPR008965">
    <property type="entry name" value="CBM2/CBM3_carb-bd_dom_sf"/>
</dbReference>
<feature type="region of interest" description="Disordered" evidence="4">
    <location>
        <begin position="1"/>
        <end position="43"/>
    </location>
</feature>
<dbReference type="PROSITE" id="PS51854">
    <property type="entry name" value="CSPG"/>
    <property type="match status" value="1"/>
</dbReference>
<dbReference type="SUPFAM" id="SSF49384">
    <property type="entry name" value="Carbohydrate-binding domain"/>
    <property type="match status" value="1"/>
</dbReference>
<dbReference type="GO" id="GO:0030246">
    <property type="term" value="F:carbohydrate binding"/>
    <property type="evidence" value="ECO:0007669"/>
    <property type="project" value="InterPro"/>
</dbReference>
<dbReference type="Gene3D" id="2.160.20.10">
    <property type="entry name" value="Single-stranded right-handed beta-helix, Pectin lyase-like"/>
    <property type="match status" value="1"/>
</dbReference>
<evidence type="ECO:0000313" key="6">
    <source>
        <dbReference type="EMBL" id="MCS4037717.1"/>
    </source>
</evidence>
<evidence type="ECO:0000313" key="7">
    <source>
        <dbReference type="Proteomes" id="UP001155040"/>
    </source>
</evidence>
<dbReference type="Gene3D" id="2.60.40.4070">
    <property type="match status" value="1"/>
</dbReference>
<dbReference type="SUPFAM" id="SSF51126">
    <property type="entry name" value="Pectin lyase-like"/>
    <property type="match status" value="1"/>
</dbReference>
<dbReference type="InterPro" id="IPR012334">
    <property type="entry name" value="Pectin_lyas_fold"/>
</dbReference>
<organism evidence="6 7">
    <name type="scientific">Salinibacter ruber</name>
    <dbReference type="NCBI Taxonomy" id="146919"/>
    <lineage>
        <taxon>Bacteria</taxon>
        <taxon>Pseudomonadati</taxon>
        <taxon>Rhodothermota</taxon>
        <taxon>Rhodothermia</taxon>
        <taxon>Rhodothermales</taxon>
        <taxon>Salinibacteraceae</taxon>
        <taxon>Salinibacter</taxon>
    </lineage>
</organism>
<protein>
    <recommendedName>
        <fullName evidence="5">Secretion system C-terminal sorting domain-containing protein</fullName>
    </recommendedName>
</protein>
<reference evidence="6" key="1">
    <citation type="submission" date="2022-08" db="EMBL/GenBank/DDBJ databases">
        <title>Genomic Encyclopedia of Type Strains, Phase V (KMG-V): Genome sequencing to study the core and pangenomes of soil and plant-associated prokaryotes.</title>
        <authorList>
            <person name="Whitman W."/>
        </authorList>
    </citation>
    <scope>NUCLEOTIDE SEQUENCE</scope>
    <source>
        <strain evidence="6">SP3012</strain>
    </source>
</reference>
<dbReference type="Pfam" id="PF16184">
    <property type="entry name" value="Cadherin_3"/>
    <property type="match status" value="1"/>
</dbReference>
<feature type="compositionally biased region" description="Low complexity" evidence="4">
    <location>
        <begin position="2440"/>
        <end position="2475"/>
    </location>
</feature>
<dbReference type="InterPro" id="IPR039005">
    <property type="entry name" value="CSPG_rpt"/>
</dbReference>
<evidence type="ECO:0000259" key="5">
    <source>
        <dbReference type="Pfam" id="PF18962"/>
    </source>
</evidence>
<feature type="region of interest" description="Disordered" evidence="4">
    <location>
        <begin position="1535"/>
        <end position="1561"/>
    </location>
</feature>
<dbReference type="SUPFAM" id="SSF49478">
    <property type="entry name" value="Cna protein B-type domain"/>
    <property type="match status" value="1"/>
</dbReference>
<feature type="compositionally biased region" description="Polar residues" evidence="4">
    <location>
        <begin position="33"/>
        <end position="43"/>
    </location>
</feature>
<keyword evidence="3" id="KW-0325">Glycoprotein</keyword>
<gene>
    <name evidence="6" type="ORF">GGQ01_002804</name>
</gene>
<dbReference type="PANTHER" id="PTHR45739">
    <property type="entry name" value="MATRIX PROTEIN, PUTATIVE-RELATED"/>
    <property type="match status" value="1"/>
</dbReference>
<feature type="compositionally biased region" description="Acidic residues" evidence="4">
    <location>
        <begin position="1552"/>
        <end position="1561"/>
    </location>
</feature>
<dbReference type="Gene3D" id="2.60.40.1120">
    <property type="entry name" value="Carboxypeptidase-like, regulatory domain"/>
    <property type="match status" value="1"/>
</dbReference>
<feature type="compositionally biased region" description="Polar residues" evidence="4">
    <location>
        <begin position="1538"/>
        <end position="1550"/>
    </location>
</feature>
<dbReference type="InterPro" id="IPR011050">
    <property type="entry name" value="Pectin_lyase_fold/virulence"/>
</dbReference>
<accession>A0A9X2UNA6</accession>
<evidence type="ECO:0000256" key="2">
    <source>
        <dbReference type="ARBA" id="ARBA00022737"/>
    </source>
</evidence>
<dbReference type="InterPro" id="IPR026444">
    <property type="entry name" value="Secre_tail"/>
</dbReference>
<proteinExistence type="predicted"/>
<sequence length="2697" mass="274549">MDPSETNIDASDAASADGMSTADPGDMTPGTADMTSQNPTASAMNPSRLLRTALLSVLGLLLTGGLMAVQAQQIYVDNANGNNGNDGTSPSDAVKTLDEAISKATTGNRIEVEATGPYSATTVDKANLEFTAASSTKPVVDGGNNVAFDVTVDGTIIDGFEIRSDLSNASAVVNSTDPTNDPFDGTLTLLNNNIVGEAGGASGQGNRIVRIKSGLDAEGNVFESSGSTTKTIGIRGSSTTEKVEIGGSASSQQNTFRGIRVAVQIEDGAESSGIEVVNNVFDDIDQEAVIFADNGGEETENITVTSNDFGGSNGGVGGGVFFLDDSSGSNFTGTLSVTNNNFTVDSDVNGIAIAATGGSFDGSDRFDNSGTQNVFAKNNYYGASDGPSQNSGFDAPNIVRGSGAEVTRDVEFLPFLDAEGGSSTFYGDQITVNRDVTTDAANLTFDSFEEGVQRATPSDVIVVEGIVDQSNYSGTDPSDFQSSDFQSDSKIEIVGVGASDDRVSEVTSSQTVTVRATGADVSLGDALEFDNSFNQNNDNVTVQVEASNSSFLAQSGSGIDLYEGRVTIDTDGDLRLADGGEVERGDSDSNTIGTLVSGSITFEGAFDFTYDIPDENITDGNELPSSPEISTLTINSNGDTGNRLTIQENVTVTNDLSFDGNDGNLTVDGNLDVQETGTVLVDNNSDLSVTDGNTLTLTATDAVLDVDGTLNQDSGLSSPGDLDFQNLSSNNLQVLQASGATNAGDVTIRLDDGLVSDGAPGDTLDAVLTSDGGTVEVEGTVDTDLKGTSNTGDVIFVQFSDNGSSNTIEVGGGDNFGPLDDFDANDTQDAKADNLVGTIEFTGDATVTYPSSDNTNDAEATVALGETDEGGAVDVAEGATLTIVNQGDPGGSNNSLLYTLGTLKSGDDSAPGSFTGSGTLALGGSFPHNIDVTEEGTNDNEVDGVIEPSITANQDLTIGGDGTQSDDVFFSDIGGLEVSDGSFVTFENTDVRNVVTGDTDVRSNGTLLLEADELKTEGTFTLEPDASLNASGVIEVGNDFVINETSDLTYSASIVMSGAGDGALQFDRSVSGGDLTVDKTAAQATIDASGLEVSGLTVQNPGDLSGTGGSLVLNTDLSITGSGTVEVNSEDVNGNTDNSITGSGAIVFAGSGGTIQDTDANAAPTVGSIRVDVGSSNSVSVSDDFLFSGTLSLETGGVDIDGNPSDLSPVGESSAVSIVAGNTSSIDAVNSNSDSFNGEGNAYDVEYVGDGSIDTSSEITANVRDLRVSPSGSVSNPEVTATLKSNAAPSGDVTVDASGILNSDNATLDINDASSVTVDGELNATLASVTGSQTIAGSGTLGDVTADGSSADLTIDGLSVVGTVTATGGSSTSLSLTGASDGNQTVDRIVADGDAAVTLASNVTVDTDGIGIGGGSSAGTLDLAGNNLTIEAGDLIGTANADFQAGDGGNVVLDTDGIADVSRDGPVTNVRLVSLGGSNGFGVDNELAFDGNATLAGDIVDGGASSFEGSLVAVGSTITINGTSDKRLPNLIVDSGDGETTTVLDPSGSNADDPESGTDEPNAENLVVSGELTFASGELDHQTSVEVGESLTYAPASEDAADFAVTASGGSVVLDGANVTLNRALTVPSLETSGGSSLVANSDDNPFDLRIGSDLTLGAPFDASADNTGDLVITSAEGENVQVERTSYSGTDVLTQPLVFEEPGTTYDLIYTGSSDINSGLEAVDGSGQGQIDSLKVNASATVTFSDAELSGSVTANERLELLDGTVQHTASDERQVAIADGATLLRDDGRFADRTAPSDQVNADGAYTLVYASDGEEDGVGDATDEEFLSDTEIDLVVRTAEDGDTDEVLNVLPGNRTVSSLTVENDTGDETSLGDGSDSFTLTVNGGTEINGGLLDGSLNAQGDVTVAEGDVSEAALTFAGNSDQALSLSETEEVSGIELAQTTPDGESVPSVTVSGGGLEPTSAPTFGNGLLVVEGDNALDLGTNGFSRSTADEDTSHVIGSVTQRVNSGNTVVEYPVGSSNASYRPFGFIFPEAPTQDTDITVTHVDENPGEVGGLPFTDNTEEGVRIGQDYPDYYWTTESSRRLSISGTYEAFAQAEDLRFPDESADDFRIIRRPDSGDSWSLVGDGGTGYSNAPISESEGRVDVSTTAATSDIRRSVGLFTIGQPAGDAPQIATNEGLTLTEGESAPITSAELEATDGDNAAGELTFEVTSGPSQGEIQVDGSQSSTFTQADVNNELVSYDHTASSSDDDSFELEVSDPNGNSVSATFDVTVEVGQVAISGSVNYPTVENGELVDGRALEGVEVEATSGDVTATDTTDADGNFTISGLDSGDYEVTANVDRDVSNVSIGDAQRTVSGFAGTEPFAGAFQEEVADVNASGTANATDALRIAFFDLGSISSFEAGSFLVDTTEVTLGSESESGVSIRVAEFGDADLSGGSSDSGGDASLATTTVSPKSSAQTAAKSATESAGDANRVAAGETFEVPVRVDRGAEVGSYSLSLEYDTEKATFEGISSGRDDIITNGSKEDGTLQVGWFDRSGESTLELTGGSELVTLRFSAAEGVEGAEFAPEITSGEINGPGAKAVTAGVETQAVRIAKPAPDEFALNGSYPNPASQQATVEMDLPVRAQVTVEVYNTLGQRVQTVEQSMSAGAGQTVQLDASQLASGQYFYRVKASLDGNQTRETGRLTIVK</sequence>
<dbReference type="Proteomes" id="UP001155040">
    <property type="component" value="Unassembled WGS sequence"/>
</dbReference>
<evidence type="ECO:0000256" key="1">
    <source>
        <dbReference type="ARBA" id="ARBA00022729"/>
    </source>
</evidence>
<evidence type="ECO:0000256" key="3">
    <source>
        <dbReference type="ARBA" id="ARBA00023180"/>
    </source>
</evidence>
<feature type="compositionally biased region" description="Low complexity" evidence="4">
    <location>
        <begin position="9"/>
        <end position="23"/>
    </location>
</feature>
<name>A0A9X2UNA6_9BACT</name>
<keyword evidence="2" id="KW-0677">Repeat</keyword>
<dbReference type="NCBIfam" id="TIGR04183">
    <property type="entry name" value="Por_Secre_tail"/>
    <property type="match status" value="1"/>
</dbReference>
<keyword evidence="1" id="KW-0732">Signal</keyword>
<dbReference type="Pfam" id="PF18962">
    <property type="entry name" value="Por_Secre_tail"/>
    <property type="match status" value="1"/>
</dbReference>